<dbReference type="Proteomes" id="UP000011115">
    <property type="component" value="Unassembled WGS sequence"/>
</dbReference>
<evidence type="ECO:0000313" key="2">
    <source>
        <dbReference type="Proteomes" id="UP000011115"/>
    </source>
</evidence>
<dbReference type="PaxDb" id="4113-PGSC0003DMT400055954"/>
<dbReference type="Gramene" id="PGSC0003DMT400084505">
    <property type="protein sequence ID" value="PGSC0003DMT400084505"/>
    <property type="gene ID" value="PGSC0003DMG400034100"/>
</dbReference>
<organism evidence="1 2">
    <name type="scientific">Solanum tuberosum</name>
    <name type="common">Potato</name>
    <dbReference type="NCBI Taxonomy" id="4113"/>
    <lineage>
        <taxon>Eukaryota</taxon>
        <taxon>Viridiplantae</taxon>
        <taxon>Streptophyta</taxon>
        <taxon>Embryophyta</taxon>
        <taxon>Tracheophyta</taxon>
        <taxon>Spermatophyta</taxon>
        <taxon>Magnoliopsida</taxon>
        <taxon>eudicotyledons</taxon>
        <taxon>Gunneridae</taxon>
        <taxon>Pentapetalae</taxon>
        <taxon>asterids</taxon>
        <taxon>lamiids</taxon>
        <taxon>Solanales</taxon>
        <taxon>Solanaceae</taxon>
        <taxon>Solanoideae</taxon>
        <taxon>Solaneae</taxon>
        <taxon>Solanum</taxon>
    </lineage>
</organism>
<proteinExistence type="predicted"/>
<reference evidence="1" key="2">
    <citation type="submission" date="2015-06" db="UniProtKB">
        <authorList>
            <consortium name="EnsemblPlants"/>
        </authorList>
    </citation>
    <scope>IDENTIFICATION</scope>
    <source>
        <strain evidence="1">DM1-3 516 R44</strain>
    </source>
</reference>
<dbReference type="Gramene" id="PGSC0003DMT400055954">
    <property type="protein sequence ID" value="PGSC0003DMT400055954"/>
    <property type="gene ID" value="PGSC0003DMG400021734"/>
</dbReference>
<dbReference type="EnsemblPlants" id="PGSC0003DMT400055954">
    <property type="protein sequence ID" value="PGSC0003DMT400055954"/>
    <property type="gene ID" value="PGSC0003DMG400021734"/>
</dbReference>
<name>M1D7U4_SOLTU</name>
<dbReference type="HOGENOM" id="CLU_2459077_0_0_1"/>
<accession>M1D7U4</accession>
<evidence type="ECO:0000313" key="1">
    <source>
        <dbReference type="EnsemblPlants" id="PGSC0003DMT400084505"/>
    </source>
</evidence>
<dbReference type="InParanoid" id="M1D7U4"/>
<sequence>MILESIHGLFSLHYVGPNSPTSYLSRPSSLFGFWKLIYRARAANTKSRKLKNELYILLYQLYTPVYNNRIHDIQGQKLICGQNVKKTQG</sequence>
<dbReference type="AlphaFoldDB" id="M1D7U4"/>
<keyword evidence="2" id="KW-1185">Reference proteome</keyword>
<protein>
    <submittedName>
        <fullName evidence="1">Uncharacterized protein</fullName>
    </submittedName>
</protein>
<dbReference type="EnsemblPlants" id="PGSC0003DMT400084505">
    <property type="protein sequence ID" value="PGSC0003DMT400084505"/>
    <property type="gene ID" value="PGSC0003DMG400034100"/>
</dbReference>
<reference evidence="2" key="1">
    <citation type="journal article" date="2011" name="Nature">
        <title>Genome sequence and analysis of the tuber crop potato.</title>
        <authorList>
            <consortium name="The Potato Genome Sequencing Consortium"/>
        </authorList>
    </citation>
    <scope>NUCLEOTIDE SEQUENCE [LARGE SCALE GENOMIC DNA]</scope>
    <source>
        <strain evidence="2">cv. DM1-3 516 R44</strain>
    </source>
</reference>